<proteinExistence type="predicted"/>
<dbReference type="Proteomes" id="UP000092460">
    <property type="component" value="Unassembled WGS sequence"/>
</dbReference>
<protein>
    <submittedName>
        <fullName evidence="1">Uncharacterized protein</fullName>
    </submittedName>
</protein>
<organism evidence="1 2">
    <name type="scientific">Glossina palpalis gambiensis</name>
    <dbReference type="NCBI Taxonomy" id="67801"/>
    <lineage>
        <taxon>Eukaryota</taxon>
        <taxon>Metazoa</taxon>
        <taxon>Ecdysozoa</taxon>
        <taxon>Arthropoda</taxon>
        <taxon>Hexapoda</taxon>
        <taxon>Insecta</taxon>
        <taxon>Pterygota</taxon>
        <taxon>Neoptera</taxon>
        <taxon>Endopterygota</taxon>
        <taxon>Diptera</taxon>
        <taxon>Brachycera</taxon>
        <taxon>Muscomorpha</taxon>
        <taxon>Hippoboscoidea</taxon>
        <taxon>Glossinidae</taxon>
        <taxon>Glossina</taxon>
    </lineage>
</organism>
<keyword evidence="2" id="KW-1185">Reference proteome</keyword>
<dbReference type="EMBL" id="JXJN01001293">
    <property type="status" value="NOT_ANNOTATED_CDS"/>
    <property type="molecule type" value="Genomic_DNA"/>
</dbReference>
<sequence length="185" mass="21734">MDCMKKIFQKLLYSAPLSNYFEKMNIRRICRNNTRHRIITPHDKTNSQLPTKFSNPFEGFECKISKYGPSISFSIEISIPKFTNLSILQFNALQIYKALIYFIHTPQSPHTQTAISCFKKFVKQTQSFEPFDVNKPDTKFTHEIQFLRHKVLINTLEHLGTQAILTYLSYEIHDFGDLINQSYQN</sequence>
<dbReference type="EnsemblMetazoa" id="GPPI003706-RA">
    <property type="protein sequence ID" value="GPPI003706-PA"/>
    <property type="gene ID" value="GPPI003706"/>
</dbReference>
<dbReference type="VEuPathDB" id="VectorBase:GPPI003706"/>
<dbReference type="AlphaFoldDB" id="A0A1B0APB3"/>
<reference evidence="1" key="2">
    <citation type="submission" date="2020-05" db="UniProtKB">
        <authorList>
            <consortium name="EnsemblMetazoa"/>
        </authorList>
    </citation>
    <scope>IDENTIFICATION</scope>
    <source>
        <strain evidence="1">IAEA</strain>
    </source>
</reference>
<reference evidence="2" key="1">
    <citation type="submission" date="2015-01" db="EMBL/GenBank/DDBJ databases">
        <authorList>
            <person name="Aksoy S."/>
            <person name="Warren W."/>
            <person name="Wilson R.K."/>
        </authorList>
    </citation>
    <scope>NUCLEOTIDE SEQUENCE [LARGE SCALE GENOMIC DNA]</scope>
    <source>
        <strain evidence="2">IAEA</strain>
    </source>
</reference>
<name>A0A1B0APB3_9MUSC</name>
<evidence type="ECO:0000313" key="2">
    <source>
        <dbReference type="Proteomes" id="UP000092460"/>
    </source>
</evidence>
<accession>A0A1B0APB3</accession>
<evidence type="ECO:0000313" key="1">
    <source>
        <dbReference type="EnsemblMetazoa" id="GPPI003706-PA"/>
    </source>
</evidence>